<dbReference type="Proteomes" id="UP000272745">
    <property type="component" value="Segment"/>
</dbReference>
<evidence type="ECO:0000313" key="1">
    <source>
        <dbReference type="EMBL" id="AXH78025.1"/>
    </source>
</evidence>
<keyword evidence="1" id="KW-0647">Proteasome</keyword>
<evidence type="ECO:0000313" key="2">
    <source>
        <dbReference type="Proteomes" id="UP000272745"/>
    </source>
</evidence>
<organism evidence="1 2">
    <name type="scientific">Bacilladnaviridae sp. isolate ctia23</name>
    <dbReference type="NCBI Taxonomy" id="3070178"/>
    <lineage>
        <taxon>Viruses</taxon>
        <taxon>Monodnaviria</taxon>
        <taxon>Shotokuvirae</taxon>
        <taxon>Cressdnaviricota</taxon>
        <taxon>Arfiviricetes</taxon>
        <taxon>Baphyvirales</taxon>
        <taxon>Bacilladnaviridae</taxon>
        <taxon>Protobacilladnavirus</taxon>
        <taxon>Protobacilladnavirus snap</taxon>
    </lineage>
</organism>
<sequence>MIFRYNDFFRNHYTLPRPAITARNGYLCDNIGHIFASMDMEVVPATIRFIPYKLDAVIPEDRAIVWNGRVYWMGTLCTELGSWKRRGFFDDRMEATFIDLMSYLYLDAYAWDMEYCFPCVKNETSGALDTGNIISFLEQFESDPHEPEVIDGSHSIATWSLSDMTPGWLEEPVDTAFLWEFDMEAITDE</sequence>
<protein>
    <submittedName>
        <fullName evidence="1">Proteasome subunit alpha type 2</fullName>
    </submittedName>
</protein>
<dbReference type="GO" id="GO:0000502">
    <property type="term" value="C:proteasome complex"/>
    <property type="evidence" value="ECO:0007669"/>
    <property type="project" value="UniProtKB-KW"/>
</dbReference>
<name>A0A345N325_9VIRU</name>
<dbReference type="EMBL" id="MH617734">
    <property type="protein sequence ID" value="AXH78025.1"/>
    <property type="molecule type" value="Genomic_DNA"/>
</dbReference>
<keyword evidence="2" id="KW-1185">Reference proteome</keyword>
<dbReference type="KEGG" id="vg:80521755"/>
<proteinExistence type="predicted"/>
<accession>A0A345N325</accession>
<reference evidence="1 2" key="1">
    <citation type="submission" date="2018-07" db="EMBL/GenBank/DDBJ databases">
        <title>Uncovering a Universe of Circular DNA Viruses in Animal Metagenomes.</title>
        <authorList>
            <person name="Tisza M."/>
            <person name="Buck C."/>
            <person name="Pastrana D."/>
            <person name="Welch N."/>
            <person name="Peretti A."/>
        </authorList>
    </citation>
    <scope>NUCLEOTIDE SEQUENCE [LARGE SCALE GENOMIC DNA]</scope>
    <source>
        <strain evidence="1">Ctia23</strain>
    </source>
</reference>